<dbReference type="GO" id="GO:0030154">
    <property type="term" value="P:cell differentiation"/>
    <property type="evidence" value="ECO:0007669"/>
    <property type="project" value="TreeGrafter"/>
</dbReference>
<gene>
    <name evidence="10" type="primary">LOC105904651</name>
</gene>
<evidence type="ECO:0000256" key="2">
    <source>
        <dbReference type="ARBA" id="ARBA00010988"/>
    </source>
</evidence>
<keyword evidence="3 6" id="KW-1003">Cell membrane</keyword>
<name>A0A6P8FLW2_CLUHA</name>
<evidence type="ECO:0000256" key="5">
    <source>
        <dbReference type="ARBA" id="ARBA00023136"/>
    </source>
</evidence>
<dbReference type="RefSeq" id="XP_031424445.1">
    <property type="nucleotide sequence ID" value="XM_031568585.1"/>
</dbReference>
<evidence type="ECO:0000256" key="7">
    <source>
        <dbReference type="SAM" id="MobiDB-lite"/>
    </source>
</evidence>
<dbReference type="GO" id="GO:0060090">
    <property type="term" value="F:molecular adaptor activity"/>
    <property type="evidence" value="ECO:0007669"/>
    <property type="project" value="TreeGrafter"/>
</dbReference>
<accession>A0A6P8FLW2</accession>
<evidence type="ECO:0000256" key="3">
    <source>
        <dbReference type="ARBA" id="ARBA00022475"/>
    </source>
</evidence>
<dbReference type="PANTHER" id="PTHR10844:SF29">
    <property type="entry name" value="CAVEOLIN"/>
    <property type="match status" value="1"/>
</dbReference>
<dbReference type="InterPro" id="IPR018361">
    <property type="entry name" value="Caveolin_CS"/>
</dbReference>
<dbReference type="OrthoDB" id="5917823at2759"/>
<comment type="function">
    <text evidence="6">May act as a scaffolding protein within caveolar membranes. Interacts directly with G-protein alpha subunits and can functionally regulate their activity.</text>
</comment>
<dbReference type="InterPro" id="IPR001612">
    <property type="entry name" value="Caveolin"/>
</dbReference>
<evidence type="ECO:0000313" key="10">
    <source>
        <dbReference type="RefSeq" id="XP_031424445.1"/>
    </source>
</evidence>
<keyword evidence="8" id="KW-0812">Transmembrane</keyword>
<dbReference type="GO" id="GO:0042383">
    <property type="term" value="C:sarcolemma"/>
    <property type="evidence" value="ECO:0007669"/>
    <property type="project" value="TreeGrafter"/>
</dbReference>
<dbReference type="GO" id="GO:0000139">
    <property type="term" value="C:Golgi membrane"/>
    <property type="evidence" value="ECO:0007669"/>
    <property type="project" value="UniProtKB-SubCell"/>
</dbReference>
<proteinExistence type="inferred from homology"/>
<dbReference type="GO" id="GO:0070836">
    <property type="term" value="P:caveola assembly"/>
    <property type="evidence" value="ECO:0007669"/>
    <property type="project" value="InterPro"/>
</dbReference>
<dbReference type="GeneID" id="105904651"/>
<dbReference type="Pfam" id="PF01146">
    <property type="entry name" value="Caveolin"/>
    <property type="match status" value="1"/>
</dbReference>
<evidence type="ECO:0000256" key="1">
    <source>
        <dbReference type="ARBA" id="ARBA00004202"/>
    </source>
</evidence>
<comment type="subcellular location">
    <subcellularLocation>
        <location evidence="1 6">Cell membrane</location>
        <topology evidence="1 6">Peripheral membrane protein</topology>
    </subcellularLocation>
    <subcellularLocation>
        <location evidence="6">Golgi apparatus membrane</location>
        <topology evidence="6">Peripheral membrane protein</topology>
    </subcellularLocation>
    <subcellularLocation>
        <location evidence="6">Membrane</location>
        <location evidence="6">Caveola</location>
        <topology evidence="6">Peripheral membrane protein</topology>
    </subcellularLocation>
</comment>
<protein>
    <recommendedName>
        <fullName evidence="6">Caveolin</fullName>
    </recommendedName>
</protein>
<evidence type="ECO:0000313" key="9">
    <source>
        <dbReference type="Proteomes" id="UP000515152"/>
    </source>
</evidence>
<keyword evidence="5 6" id="KW-0472">Membrane</keyword>
<reference evidence="10" key="1">
    <citation type="submission" date="2025-08" db="UniProtKB">
        <authorList>
            <consortium name="RefSeq"/>
        </authorList>
    </citation>
    <scope>IDENTIFICATION</scope>
</reference>
<sequence length="214" mass="23653">MDKTDSPVETRIDLECIEQQLGTELWEQPGVYPAAEAETALEEQSEGQGEEGTDGDTTSSPSSVQVLVKDRDPKGVNKCLKLENSSLRFCDHGADGKHLFLQVTFEDVIAEPPSVRSFDKVWLGSHATFEVSRLWFYRLISLLLAVPVSLIAGILFAILSCLHIWLIMPCVQLFLINMHWIKVVWGSVLDIAIAPLFSSVGKCCGAINIHLAKD</sequence>
<feature type="compositionally biased region" description="Acidic residues" evidence="7">
    <location>
        <begin position="39"/>
        <end position="54"/>
    </location>
</feature>
<organism evidence="9 10">
    <name type="scientific">Clupea harengus</name>
    <name type="common">Atlantic herring</name>
    <dbReference type="NCBI Taxonomy" id="7950"/>
    <lineage>
        <taxon>Eukaryota</taxon>
        <taxon>Metazoa</taxon>
        <taxon>Chordata</taxon>
        <taxon>Craniata</taxon>
        <taxon>Vertebrata</taxon>
        <taxon>Euteleostomi</taxon>
        <taxon>Actinopterygii</taxon>
        <taxon>Neopterygii</taxon>
        <taxon>Teleostei</taxon>
        <taxon>Clupei</taxon>
        <taxon>Clupeiformes</taxon>
        <taxon>Clupeoidei</taxon>
        <taxon>Clupeidae</taxon>
        <taxon>Clupea</taxon>
    </lineage>
</organism>
<evidence type="ECO:0000256" key="8">
    <source>
        <dbReference type="SAM" id="Phobius"/>
    </source>
</evidence>
<keyword evidence="8" id="KW-1133">Transmembrane helix</keyword>
<dbReference type="AlphaFoldDB" id="A0A6P8FLW2"/>
<feature type="region of interest" description="Disordered" evidence="7">
    <location>
        <begin position="28"/>
        <end position="66"/>
    </location>
</feature>
<comment type="similarity">
    <text evidence="2 6">Belongs to the caveolin family.</text>
</comment>
<dbReference type="GO" id="GO:0005901">
    <property type="term" value="C:caveola"/>
    <property type="evidence" value="ECO:0007669"/>
    <property type="project" value="UniProtKB-SubCell"/>
</dbReference>
<dbReference type="KEGG" id="char:105904651"/>
<dbReference type="PANTHER" id="PTHR10844">
    <property type="entry name" value="CAVEOLIN"/>
    <property type="match status" value="1"/>
</dbReference>
<evidence type="ECO:0000256" key="6">
    <source>
        <dbReference type="RuleBase" id="RU000680"/>
    </source>
</evidence>
<dbReference type="GO" id="GO:0005925">
    <property type="term" value="C:focal adhesion"/>
    <property type="evidence" value="ECO:0007669"/>
    <property type="project" value="TreeGrafter"/>
</dbReference>
<keyword evidence="9" id="KW-1185">Reference proteome</keyword>
<dbReference type="GO" id="GO:0051480">
    <property type="term" value="P:regulation of cytosolic calcium ion concentration"/>
    <property type="evidence" value="ECO:0007669"/>
    <property type="project" value="TreeGrafter"/>
</dbReference>
<dbReference type="Proteomes" id="UP000515152">
    <property type="component" value="Chromosome 5"/>
</dbReference>
<dbReference type="PROSITE" id="PS01210">
    <property type="entry name" value="CAVEOLIN"/>
    <property type="match status" value="1"/>
</dbReference>
<evidence type="ECO:0000256" key="4">
    <source>
        <dbReference type="ARBA" id="ARBA00023034"/>
    </source>
</evidence>
<keyword evidence="4 6" id="KW-0333">Golgi apparatus</keyword>
<feature type="transmembrane region" description="Helical" evidence="8">
    <location>
        <begin position="142"/>
        <end position="168"/>
    </location>
</feature>